<gene>
    <name evidence="1" type="ORF">HMPREF9098_0890</name>
</gene>
<protein>
    <submittedName>
        <fullName evidence="1">Uncharacterized protein</fullName>
    </submittedName>
</protein>
<organism evidence="1 2">
    <name type="scientific">Kingella denitrificans ATCC 33394</name>
    <dbReference type="NCBI Taxonomy" id="888741"/>
    <lineage>
        <taxon>Bacteria</taxon>
        <taxon>Pseudomonadati</taxon>
        <taxon>Pseudomonadota</taxon>
        <taxon>Betaproteobacteria</taxon>
        <taxon>Neisseriales</taxon>
        <taxon>Neisseriaceae</taxon>
        <taxon>Kingella</taxon>
    </lineage>
</organism>
<dbReference type="AlphaFoldDB" id="F0EYF6"/>
<dbReference type="Proteomes" id="UP000004088">
    <property type="component" value="Unassembled WGS sequence"/>
</dbReference>
<reference evidence="1 2" key="1">
    <citation type="submission" date="2011-01" db="EMBL/GenBank/DDBJ databases">
        <authorList>
            <person name="Muzny D."/>
            <person name="Qin X."/>
            <person name="Deng J."/>
            <person name="Jiang H."/>
            <person name="Liu Y."/>
            <person name="Qu J."/>
            <person name="Song X.-Z."/>
            <person name="Zhang L."/>
            <person name="Thornton R."/>
            <person name="Coyle M."/>
            <person name="Francisco L."/>
            <person name="Jackson L."/>
            <person name="Javaid M."/>
            <person name="Korchina V."/>
            <person name="Kovar C."/>
            <person name="Mata R."/>
            <person name="Mathew T."/>
            <person name="Ngo R."/>
            <person name="Nguyen L."/>
            <person name="Nguyen N."/>
            <person name="Okwuonu G."/>
            <person name="Ongeri F."/>
            <person name="Pham C."/>
            <person name="Simmons D."/>
            <person name="Wilczek-Boney K."/>
            <person name="Hale W."/>
            <person name="Jakkamsetti A."/>
            <person name="Pham P."/>
            <person name="Ruth R."/>
            <person name="San Lucas F."/>
            <person name="Warren J."/>
            <person name="Zhang J."/>
            <person name="Zhao Z."/>
            <person name="Zhou C."/>
            <person name="Zhu D."/>
            <person name="Lee S."/>
            <person name="Bess C."/>
            <person name="Blankenburg K."/>
            <person name="Forbes L."/>
            <person name="Fu Q."/>
            <person name="Gubbala S."/>
            <person name="Hirani K."/>
            <person name="Jayaseelan J.C."/>
            <person name="Lara F."/>
            <person name="Munidasa M."/>
            <person name="Palculict T."/>
            <person name="Patil S."/>
            <person name="Pu L.-L."/>
            <person name="Saada N."/>
            <person name="Tang L."/>
            <person name="Weissenberger G."/>
            <person name="Zhu Y."/>
            <person name="Hemphill L."/>
            <person name="Shang Y."/>
            <person name="Youmans B."/>
            <person name="Ayvaz T."/>
            <person name="Ross M."/>
            <person name="Santibanez J."/>
            <person name="Aqrawi P."/>
            <person name="Gross S."/>
            <person name="Joshi V."/>
            <person name="Fowler G."/>
            <person name="Nazareth L."/>
            <person name="Reid J."/>
            <person name="Worley K."/>
            <person name="Petrosino J."/>
            <person name="Highlander S."/>
            <person name="Gibbs R."/>
        </authorList>
    </citation>
    <scope>NUCLEOTIDE SEQUENCE [LARGE SCALE GENOMIC DNA]</scope>
    <source>
        <strain evidence="1 2">ATCC 33394</strain>
    </source>
</reference>
<dbReference type="HOGENOM" id="CLU_3252765_0_0_4"/>
<sequence>MPKNIFRTRHNPVFQPQKQPAPCRAALNFGFAIIQFRKTTWN</sequence>
<comment type="caution">
    <text evidence="1">The sequence shown here is derived from an EMBL/GenBank/DDBJ whole genome shotgun (WGS) entry which is preliminary data.</text>
</comment>
<dbReference type="EMBL" id="AEWV01000015">
    <property type="protein sequence ID" value="EGC17564.1"/>
    <property type="molecule type" value="Genomic_DNA"/>
</dbReference>
<accession>F0EYF6</accession>
<dbReference type="STRING" id="888741.HMPREF9098_0890"/>
<evidence type="ECO:0000313" key="2">
    <source>
        <dbReference type="Proteomes" id="UP000004088"/>
    </source>
</evidence>
<name>F0EYF6_9NEIS</name>
<proteinExistence type="predicted"/>
<evidence type="ECO:0000313" key="1">
    <source>
        <dbReference type="EMBL" id="EGC17564.1"/>
    </source>
</evidence>
<keyword evidence="2" id="KW-1185">Reference proteome</keyword>